<keyword evidence="2 3" id="KW-0175">Coiled coil</keyword>
<dbReference type="GO" id="GO:0030313">
    <property type="term" value="C:cell envelope"/>
    <property type="evidence" value="ECO:0007669"/>
    <property type="project" value="UniProtKB-SubCell"/>
</dbReference>
<protein>
    <submittedName>
        <fullName evidence="5">HlyD family efflux transporter periplasmic adaptor subunit</fullName>
    </submittedName>
</protein>
<gene>
    <name evidence="5" type="ORF">HH215_15270</name>
</gene>
<dbReference type="SUPFAM" id="SSF111369">
    <property type="entry name" value="HlyD-like secretion proteins"/>
    <property type="match status" value="1"/>
</dbReference>
<evidence type="ECO:0000313" key="5">
    <source>
        <dbReference type="EMBL" id="QJD84403.1"/>
    </source>
</evidence>
<dbReference type="RefSeq" id="WP_169280687.1">
    <property type="nucleotide sequence ID" value="NZ_CP051680.1"/>
</dbReference>
<dbReference type="PANTHER" id="PTHR32347">
    <property type="entry name" value="EFFLUX SYSTEM COMPONENT YKNX-RELATED"/>
    <property type="match status" value="1"/>
</dbReference>
<dbReference type="Gene3D" id="2.40.50.100">
    <property type="match status" value="1"/>
</dbReference>
<evidence type="ECO:0000313" key="6">
    <source>
        <dbReference type="Proteomes" id="UP000502248"/>
    </source>
</evidence>
<dbReference type="Gene3D" id="2.40.420.20">
    <property type="match status" value="1"/>
</dbReference>
<dbReference type="AlphaFoldDB" id="A0A7Z2VJL8"/>
<name>A0A7Z2VJL8_9BACL</name>
<evidence type="ECO:0000256" key="3">
    <source>
        <dbReference type="SAM" id="Coils"/>
    </source>
</evidence>
<evidence type="ECO:0000256" key="1">
    <source>
        <dbReference type="ARBA" id="ARBA00004196"/>
    </source>
</evidence>
<dbReference type="Proteomes" id="UP000502248">
    <property type="component" value="Chromosome"/>
</dbReference>
<evidence type="ECO:0000256" key="4">
    <source>
        <dbReference type="SAM" id="SignalP"/>
    </source>
</evidence>
<organism evidence="5 6">
    <name type="scientific">Cohnella herbarum</name>
    <dbReference type="NCBI Taxonomy" id="2728023"/>
    <lineage>
        <taxon>Bacteria</taxon>
        <taxon>Bacillati</taxon>
        <taxon>Bacillota</taxon>
        <taxon>Bacilli</taxon>
        <taxon>Bacillales</taxon>
        <taxon>Paenibacillaceae</taxon>
        <taxon>Cohnella</taxon>
    </lineage>
</organism>
<dbReference type="EMBL" id="CP051680">
    <property type="protein sequence ID" value="QJD84403.1"/>
    <property type="molecule type" value="Genomic_DNA"/>
</dbReference>
<keyword evidence="6" id="KW-1185">Reference proteome</keyword>
<dbReference type="KEGG" id="cheb:HH215_15270"/>
<dbReference type="InterPro" id="IPR050465">
    <property type="entry name" value="UPF0194_transport"/>
</dbReference>
<reference evidence="5 6" key="1">
    <citation type="submission" date="2020-04" db="EMBL/GenBank/DDBJ databases">
        <title>Genome sequencing of novel species.</title>
        <authorList>
            <person name="Heo J."/>
            <person name="Kim S.-J."/>
            <person name="Kim J.-S."/>
            <person name="Hong S.-B."/>
            <person name="Kwon S.-W."/>
        </authorList>
    </citation>
    <scope>NUCLEOTIDE SEQUENCE [LARGE SCALE GENOMIC DNA]</scope>
    <source>
        <strain evidence="5 6">MFER-1</strain>
    </source>
</reference>
<accession>A0A7Z2VJL8</accession>
<sequence length="341" mass="37252">MSRTMNKALSLGLTIVLGSSLAGCSLLPKEEEALKPPLIKPAQENYSTVNVEKGSIVKAISGSGTFESLATDISQFTGGGGRIDKILVKAGDVVKKGDVLVELILDGLDIQLKEQQLALEKAKQGFRLARSGGDENTLNIAQLQLELEQLKYDRLAKQFESKRLLAGMDGQVVFAETLDEGDFVEAYQTLVIVADPSKLRVAIRVDNANDIREVEVGVEAKITLKKEEVIGKVVQTPSSSPETLNKDLAEKYAKTLYIEVPKLPKEAKIGSMPDVKIVTQQRDNVIKIPRSGLRSYLGRNFVRVLEEGKRLREIDVEPGLTSSTEVEIIKGLTEGQVIVLQ</sequence>
<feature type="chain" id="PRO_5030881284" evidence="4">
    <location>
        <begin position="23"/>
        <end position="341"/>
    </location>
</feature>
<proteinExistence type="predicted"/>
<dbReference type="PROSITE" id="PS51257">
    <property type="entry name" value="PROKAR_LIPOPROTEIN"/>
    <property type="match status" value="1"/>
</dbReference>
<evidence type="ECO:0000256" key="2">
    <source>
        <dbReference type="ARBA" id="ARBA00023054"/>
    </source>
</evidence>
<keyword evidence="4" id="KW-0732">Signal</keyword>
<feature type="signal peptide" evidence="4">
    <location>
        <begin position="1"/>
        <end position="22"/>
    </location>
</feature>
<feature type="coiled-coil region" evidence="3">
    <location>
        <begin position="105"/>
        <end position="158"/>
    </location>
</feature>
<comment type="subcellular location">
    <subcellularLocation>
        <location evidence="1">Cell envelope</location>
    </subcellularLocation>
</comment>